<name>A0ABM8AG05_9DEIO</name>
<dbReference type="PANTHER" id="PTHR43877">
    <property type="entry name" value="AMINOALKYLPHOSPHONATE N-ACETYLTRANSFERASE-RELATED-RELATED"/>
    <property type="match status" value="1"/>
</dbReference>
<organism evidence="4 5">
    <name type="scientific">Deinococcus aetherius</name>
    <dbReference type="NCBI Taxonomy" id="200252"/>
    <lineage>
        <taxon>Bacteria</taxon>
        <taxon>Thermotogati</taxon>
        <taxon>Deinococcota</taxon>
        <taxon>Deinococci</taxon>
        <taxon>Deinococcales</taxon>
        <taxon>Deinococcaceae</taxon>
        <taxon>Deinococcus</taxon>
    </lineage>
</organism>
<evidence type="ECO:0000313" key="4">
    <source>
        <dbReference type="EMBL" id="BDP42748.1"/>
    </source>
</evidence>
<keyword evidence="2" id="KW-0012">Acyltransferase</keyword>
<dbReference type="SUPFAM" id="SSF55729">
    <property type="entry name" value="Acyl-CoA N-acyltransferases (Nat)"/>
    <property type="match status" value="1"/>
</dbReference>
<gene>
    <name evidence="4" type="ORF">DAETH_27170</name>
</gene>
<protein>
    <submittedName>
        <fullName evidence="4">N-acetyltransferase</fullName>
    </submittedName>
</protein>
<sequence>MTLPRTFSLRPTTPDDAPVFHPVMMAAGMDPRSSWSRTTVDDVRWSLGQGGGFLAFLGEEAVGCVGWRPDGRETLTLNKLATRAEVRGKGIGAALVRAVEEVAARDGYARVLLAVSQYNLAALPFYERLGYRVDGEAVYAHASPHSPPPVVLVKAVSSQRSAVSEAVPRPGQAES</sequence>
<dbReference type="PANTHER" id="PTHR43877:SF2">
    <property type="entry name" value="AMINOALKYLPHOSPHONATE N-ACETYLTRANSFERASE-RELATED"/>
    <property type="match status" value="1"/>
</dbReference>
<evidence type="ECO:0000256" key="1">
    <source>
        <dbReference type="ARBA" id="ARBA00022679"/>
    </source>
</evidence>
<reference evidence="4" key="1">
    <citation type="submission" date="2022-07" db="EMBL/GenBank/DDBJ databases">
        <title>Complete Genome Sequence of the Radioresistant Bacterium Deinococcus aetherius ST0316, Isolated from the Air Dust collected in Lower Stratosphere above Japan.</title>
        <authorList>
            <person name="Satoh K."/>
            <person name="Hagiwara K."/>
            <person name="Katsumata K."/>
            <person name="Kubo A."/>
            <person name="Yokobori S."/>
            <person name="Yamagishi A."/>
            <person name="Oono Y."/>
            <person name="Narumi I."/>
        </authorList>
    </citation>
    <scope>NUCLEOTIDE SEQUENCE</scope>
    <source>
        <strain evidence="4">ST0316</strain>
    </source>
</reference>
<dbReference type="InterPro" id="IPR000182">
    <property type="entry name" value="GNAT_dom"/>
</dbReference>
<dbReference type="InterPro" id="IPR016181">
    <property type="entry name" value="Acyl_CoA_acyltransferase"/>
</dbReference>
<dbReference type="Proteomes" id="UP001064971">
    <property type="component" value="Chromosome"/>
</dbReference>
<dbReference type="Gene3D" id="3.40.630.30">
    <property type="match status" value="1"/>
</dbReference>
<evidence type="ECO:0000256" key="2">
    <source>
        <dbReference type="ARBA" id="ARBA00023315"/>
    </source>
</evidence>
<evidence type="ECO:0000259" key="3">
    <source>
        <dbReference type="PROSITE" id="PS51186"/>
    </source>
</evidence>
<dbReference type="RefSeq" id="WP_264775431.1">
    <property type="nucleotide sequence ID" value="NZ_AP026560.1"/>
</dbReference>
<dbReference type="Pfam" id="PF00583">
    <property type="entry name" value="Acetyltransf_1"/>
    <property type="match status" value="1"/>
</dbReference>
<dbReference type="PROSITE" id="PS51186">
    <property type="entry name" value="GNAT"/>
    <property type="match status" value="1"/>
</dbReference>
<evidence type="ECO:0000313" key="5">
    <source>
        <dbReference type="Proteomes" id="UP001064971"/>
    </source>
</evidence>
<dbReference type="InterPro" id="IPR050832">
    <property type="entry name" value="Bact_Acetyltransf"/>
</dbReference>
<accession>A0ABM8AG05</accession>
<dbReference type="CDD" id="cd04301">
    <property type="entry name" value="NAT_SF"/>
    <property type="match status" value="1"/>
</dbReference>
<feature type="domain" description="N-acetyltransferase" evidence="3">
    <location>
        <begin position="7"/>
        <end position="157"/>
    </location>
</feature>
<keyword evidence="1" id="KW-0808">Transferase</keyword>
<proteinExistence type="predicted"/>
<keyword evidence="5" id="KW-1185">Reference proteome</keyword>
<dbReference type="EMBL" id="AP026560">
    <property type="protein sequence ID" value="BDP42748.1"/>
    <property type="molecule type" value="Genomic_DNA"/>
</dbReference>